<comment type="caution">
    <text evidence="5">The sequence shown here is derived from an EMBL/GenBank/DDBJ whole genome shotgun (WGS) entry which is preliminary data.</text>
</comment>
<dbReference type="PROSITE" id="PS51450">
    <property type="entry name" value="LRR"/>
    <property type="match status" value="1"/>
</dbReference>
<evidence type="ECO:0000313" key="5">
    <source>
        <dbReference type="EMBL" id="VDI59562.1"/>
    </source>
</evidence>
<dbReference type="InterPro" id="IPR001611">
    <property type="entry name" value="Leu-rich_rpt"/>
</dbReference>
<name>A0A8B6G6Q8_MYTGA</name>
<dbReference type="InterPro" id="IPR025875">
    <property type="entry name" value="Leu-rich_rpt_4"/>
</dbReference>
<dbReference type="PANTHER" id="PTHR45752:SF199">
    <property type="match status" value="1"/>
</dbReference>
<evidence type="ECO:0000256" key="1">
    <source>
        <dbReference type="ARBA" id="ARBA00022614"/>
    </source>
</evidence>
<feature type="domain" description="Disease resistance R13L4/SHOC-2-like LRR" evidence="4">
    <location>
        <begin position="63"/>
        <end position="168"/>
    </location>
</feature>
<keyword evidence="1" id="KW-0433">Leucine-rich repeat</keyword>
<evidence type="ECO:0000313" key="6">
    <source>
        <dbReference type="Proteomes" id="UP000596742"/>
    </source>
</evidence>
<dbReference type="AlphaFoldDB" id="A0A8B6G6Q8"/>
<proteinExistence type="predicted"/>
<dbReference type="InterPro" id="IPR050715">
    <property type="entry name" value="LRR-SigEffector_domain"/>
</dbReference>
<evidence type="ECO:0000256" key="2">
    <source>
        <dbReference type="ARBA" id="ARBA00022737"/>
    </source>
</evidence>
<dbReference type="Proteomes" id="UP000596742">
    <property type="component" value="Unassembled WGS sequence"/>
</dbReference>
<feature type="compositionally biased region" description="Basic and acidic residues" evidence="3">
    <location>
        <begin position="601"/>
        <end position="610"/>
    </location>
</feature>
<dbReference type="SMART" id="SM00369">
    <property type="entry name" value="LRR_TYP"/>
    <property type="match status" value="14"/>
</dbReference>
<organism evidence="5 6">
    <name type="scientific">Mytilus galloprovincialis</name>
    <name type="common">Mediterranean mussel</name>
    <dbReference type="NCBI Taxonomy" id="29158"/>
    <lineage>
        <taxon>Eukaryota</taxon>
        <taxon>Metazoa</taxon>
        <taxon>Spiralia</taxon>
        <taxon>Lophotrochozoa</taxon>
        <taxon>Mollusca</taxon>
        <taxon>Bivalvia</taxon>
        <taxon>Autobranchia</taxon>
        <taxon>Pteriomorphia</taxon>
        <taxon>Mytilida</taxon>
        <taxon>Mytiloidea</taxon>
        <taxon>Mytilidae</taxon>
        <taxon>Mytilinae</taxon>
        <taxon>Mytilus</taxon>
    </lineage>
</organism>
<keyword evidence="2" id="KW-0677">Repeat</keyword>
<dbReference type="SUPFAM" id="SSF52047">
    <property type="entry name" value="RNI-like"/>
    <property type="match status" value="1"/>
</dbReference>
<dbReference type="OrthoDB" id="2021138at2759"/>
<dbReference type="SMART" id="SM00364">
    <property type="entry name" value="LRR_BAC"/>
    <property type="match status" value="9"/>
</dbReference>
<dbReference type="Gene3D" id="3.90.70.80">
    <property type="match status" value="1"/>
</dbReference>
<accession>A0A8B6G6Q8</accession>
<dbReference type="Pfam" id="PF23598">
    <property type="entry name" value="LRR_14"/>
    <property type="match status" value="1"/>
</dbReference>
<dbReference type="InterPro" id="IPR055414">
    <property type="entry name" value="LRR_R13L4/SHOC2-like"/>
</dbReference>
<feature type="region of interest" description="Disordered" evidence="3">
    <location>
        <begin position="565"/>
        <end position="616"/>
    </location>
</feature>
<dbReference type="Pfam" id="PF12799">
    <property type="entry name" value="LRR_4"/>
    <property type="match status" value="1"/>
</dbReference>
<dbReference type="InterPro" id="IPR032675">
    <property type="entry name" value="LRR_dom_sf"/>
</dbReference>
<dbReference type="PANTHER" id="PTHR45752">
    <property type="entry name" value="LEUCINE-RICH REPEAT-CONTAINING"/>
    <property type="match status" value="1"/>
</dbReference>
<gene>
    <name evidence="5" type="ORF">MGAL_10B045860</name>
</gene>
<keyword evidence="6" id="KW-1185">Reference proteome</keyword>
<dbReference type="EMBL" id="UYJE01007950">
    <property type="protein sequence ID" value="VDI59562.1"/>
    <property type="molecule type" value="Genomic_DNA"/>
</dbReference>
<dbReference type="Pfam" id="PF00560">
    <property type="entry name" value="LRR_1"/>
    <property type="match status" value="1"/>
</dbReference>
<evidence type="ECO:0000256" key="3">
    <source>
        <dbReference type="SAM" id="MobiDB-lite"/>
    </source>
</evidence>
<feature type="compositionally biased region" description="Basic and acidic residues" evidence="3">
    <location>
        <begin position="717"/>
        <end position="726"/>
    </location>
</feature>
<sequence>MPQSSMIEMIENDCCSHLDECETHCVDLSARDLTLFPVEGVNFSQITKLLLDHNDIESIPDSIDSFPSLQVLSMTGNRLIRLPDCIGCLTCLQELLLNENELCSLPDRISELSQLQILNLTGNCLKELPESFGDLIKLKTLHIEENKLEILPSTLGLLENLEVLELCDNTISYLPVSIGRLKSLKILNMCNNKLDSIPETVGDMLSLETIDLSGNNVELLPSHFSSSVTLKRLFLDRNRITQLPDWVAELSCIEEFTASDNKLHEQSLTEKFGMTCRMIKHLDLGGNFMSQLPDSFGHLENLEQLHLGSVIDELERRNFQNGNWIGYLPTNFCQLIKLTELHFDENQLHELPDDFGNLINLEFIDLGQNLLYELPESFGNLKSLRICQLSKNNLQLLPSSFGNLTLLEDLRMDNNLLAELPESFCQLINLKTLDVFNNRLTEIPSALKYLTKLVRLDLVDNQFNIPWDEVPQIINSSKYPDRDPTLKNNWRGRPRQDLSMNDVPIIKLEMQEVEEFELPPPSLNYSEDVLKSAAINNLSIWRSHNGNQKRERFIRKFSTMPLFGQYNRKETESEEDQDDSDYEVDGDEDEDYEPPIFVSKNRNETEDKPVEAATSGENWDDEIEDIEIPVDNPYILETEDKPVESATSGENWDDEIEDIEIPVDNLYKTGKKTATQFKSDLYKLPPEMVEDSSKSGSGLPKLFERAASTESAPKYRSSPENEIQKENMKRAKAMSATGSVRGFTEFDDLCRGCQGYSYNLASLFDICDHDQFNRHTHTISFKEAFKRLKLTIKESFSNLEIQTERKVTDFTIGKTFVKQKPGVYFNPMKPITWSLGGGINGRWQDYKNDEYDGLIVLACIERDLIPQNIKECYKRAIQMNKKKIALHHQNYALALGQALIQYYAFIKPDERMRNQSFDIGNLSKEICKGGIVYVAYKLDPEPSYSDDEFEAHDNSVPAINVKQAAIDRLNLQLKKNGLYFCCDISNDGNSFFRACSDQLSRLELAKMDHLQLRQLIIPQLRDVSDVSLQTFLSHFVFLYFV</sequence>
<reference evidence="5" key="1">
    <citation type="submission" date="2018-11" db="EMBL/GenBank/DDBJ databases">
        <authorList>
            <person name="Alioto T."/>
            <person name="Alioto T."/>
        </authorList>
    </citation>
    <scope>NUCLEOTIDE SEQUENCE</scope>
</reference>
<protein>
    <recommendedName>
        <fullName evidence="4">Disease resistance R13L4/SHOC-2-like LRR domain-containing protein</fullName>
    </recommendedName>
</protein>
<dbReference type="InterPro" id="IPR003591">
    <property type="entry name" value="Leu-rich_rpt_typical-subtyp"/>
</dbReference>
<evidence type="ECO:0000259" key="4">
    <source>
        <dbReference type="Pfam" id="PF23598"/>
    </source>
</evidence>
<dbReference type="SUPFAM" id="SSF52058">
    <property type="entry name" value="L domain-like"/>
    <property type="match status" value="1"/>
</dbReference>
<feature type="region of interest" description="Disordered" evidence="3">
    <location>
        <begin position="705"/>
        <end position="726"/>
    </location>
</feature>
<feature type="compositionally biased region" description="Acidic residues" evidence="3">
    <location>
        <begin position="572"/>
        <end position="593"/>
    </location>
</feature>
<dbReference type="Gene3D" id="3.80.10.10">
    <property type="entry name" value="Ribonuclease Inhibitor"/>
    <property type="match status" value="5"/>
</dbReference>